<evidence type="ECO:0000256" key="2">
    <source>
        <dbReference type="ARBA" id="ARBA00023242"/>
    </source>
</evidence>
<evidence type="ECO:0000256" key="1">
    <source>
        <dbReference type="ARBA" id="ARBA00004123"/>
    </source>
</evidence>
<feature type="domain" description="Chromodomain-helicase-DNA-binding protein 1-like C-terminal" evidence="4">
    <location>
        <begin position="516"/>
        <end position="620"/>
    </location>
</feature>
<feature type="region of interest" description="Disordered" evidence="3">
    <location>
        <begin position="406"/>
        <end position="512"/>
    </location>
</feature>
<dbReference type="Proteomes" id="UP000018936">
    <property type="component" value="Unassembled WGS sequence"/>
</dbReference>
<dbReference type="InterPro" id="IPR025260">
    <property type="entry name" value="CHD1-like_C"/>
</dbReference>
<feature type="compositionally biased region" description="Polar residues" evidence="3">
    <location>
        <begin position="163"/>
        <end position="175"/>
    </location>
</feature>
<dbReference type="PANTHER" id="PTHR21765">
    <property type="entry name" value="SIMILAR TO CHROMODOMAIN-HELICASE-DNA-BINDING PROTEIN 1 (CHD-1)"/>
    <property type="match status" value="1"/>
</dbReference>
<evidence type="ECO:0000256" key="3">
    <source>
        <dbReference type="SAM" id="MobiDB-lite"/>
    </source>
</evidence>
<feature type="compositionally biased region" description="Basic and acidic residues" evidence="3">
    <location>
        <begin position="136"/>
        <end position="160"/>
    </location>
</feature>
<dbReference type="GO" id="GO:0003677">
    <property type="term" value="F:DNA binding"/>
    <property type="evidence" value="ECO:0007669"/>
    <property type="project" value="UniProtKB-KW"/>
</dbReference>
<keyword evidence="5" id="KW-0378">Hydrolase</keyword>
<feature type="compositionally biased region" description="Polar residues" evidence="3">
    <location>
        <begin position="451"/>
        <end position="464"/>
    </location>
</feature>
<feature type="compositionally biased region" description="Basic and acidic residues" evidence="3">
    <location>
        <begin position="206"/>
        <end position="222"/>
    </location>
</feature>
<dbReference type="AlphaFoldDB" id="V8N4J2"/>
<dbReference type="Pfam" id="PF13907">
    <property type="entry name" value="CHD1-like_C"/>
    <property type="match status" value="1"/>
</dbReference>
<dbReference type="GO" id="GO:0004386">
    <property type="term" value="F:helicase activity"/>
    <property type="evidence" value="ECO:0007669"/>
    <property type="project" value="UniProtKB-KW"/>
</dbReference>
<feature type="region of interest" description="Disordered" evidence="3">
    <location>
        <begin position="120"/>
        <end position="250"/>
    </location>
</feature>
<keyword evidence="5" id="KW-0547">Nucleotide-binding</keyword>
<gene>
    <name evidence="5" type="primary">CHD1</name>
    <name evidence="5" type="ORF">L345_17254</name>
</gene>
<feature type="compositionally biased region" description="Polar residues" evidence="3">
    <location>
        <begin position="124"/>
        <end position="135"/>
    </location>
</feature>
<sequence>MLGTLTEETWKSMDLRLIEARKQNKRRRNGLWSLPPFRFSMLFFALTTLGLRAALREPSRAVDKEQFLNGGRTFISMAVKEREGQRSSKGAALVVMAEHETSTSPKGMDIEEILCLAESRENEPTTSATSYLSSQFKDKAKSVKPRIQEENKPSKIKEEPGNEASSLQPPDNQSVEGQKKEKKQPGQSHGNKHKPGQSHEKKVKKSDRSPEIKAQHLPKTQEGKAQQLTKSPEIEVQPLAKIQESKAQPLAKIQEIKRQQLTKIQESKAKQPVKIQESKAQQLTKSPEIKVEHLAKIQEIKAQCLTQSQEKKANQPVKIQESKAQQLMKSQEIKAQCRAQTREIKAQCLAQNQEKKESKAKQPVKIQESKAQQLTKSPEIKAQSIAKIQKLKAQQLTKSQEIKAEQLAQSQKNKAKQLAQSHKKKDKQLAQSHKNKAEQLTKGQEIKAQCSAKTQENKAQQLTKIQEIKGRRSAKIQESKVQHLAQSKENKAQQSAKNKEQEERQDEMEQNKGVEATLVPLKEVREDELDQATFKICKKLMKPVKKSLKQLDKPERGLSDQELLEQTRSCLLNIGDHIAHCLKIHSEPDVLDIWRRNLWVYVSNFIEFNTSKLHKLYKMASKKRAQEQEVRTEICVYVCVCGRSDWQQDPQFHYRGNAYGDWGRYQYRPYELHWQRDHHYAPRQTLREEYLRPGCSGNQQPINLPYKRPYDQFNTERSYHGQPDYRYCHEAKRRRLDQFRPQNYQQDYRRMSDYRPPLSYHGQGPSEHYRPFHPGKLADYKQLLPPPHSQVPDPRSPASKKSPLGVKSSIQHHSSLDRSLQQKNKWSGWKT</sequence>
<evidence type="ECO:0000259" key="4">
    <source>
        <dbReference type="SMART" id="SM01176"/>
    </source>
</evidence>
<keyword evidence="6" id="KW-1185">Reference proteome</keyword>
<reference evidence="5 6" key="1">
    <citation type="journal article" date="2013" name="Proc. Natl. Acad. Sci. U.S.A.">
        <title>The king cobra genome reveals dynamic gene evolution and adaptation in the snake venom system.</title>
        <authorList>
            <person name="Vonk F.J."/>
            <person name="Casewell N.R."/>
            <person name="Henkel C.V."/>
            <person name="Heimberg A.M."/>
            <person name="Jansen H.J."/>
            <person name="McCleary R.J."/>
            <person name="Kerkkamp H.M."/>
            <person name="Vos R.A."/>
            <person name="Guerreiro I."/>
            <person name="Calvete J.J."/>
            <person name="Wuster W."/>
            <person name="Woods A.E."/>
            <person name="Logan J.M."/>
            <person name="Harrison R.A."/>
            <person name="Castoe T.A."/>
            <person name="de Koning A.P."/>
            <person name="Pollock D.D."/>
            <person name="Yandell M."/>
            <person name="Calderon D."/>
            <person name="Renjifo C."/>
            <person name="Currier R.B."/>
            <person name="Salgado D."/>
            <person name="Pla D."/>
            <person name="Sanz L."/>
            <person name="Hyder A.S."/>
            <person name="Ribeiro J.M."/>
            <person name="Arntzen J.W."/>
            <person name="van den Thillart G.E."/>
            <person name="Boetzer M."/>
            <person name="Pirovano W."/>
            <person name="Dirks R.P."/>
            <person name="Spaink H.P."/>
            <person name="Duboule D."/>
            <person name="McGlinn E."/>
            <person name="Kini R.M."/>
            <person name="Richardson M.K."/>
        </authorList>
    </citation>
    <scope>NUCLEOTIDE SEQUENCE</scope>
    <source>
        <tissue evidence="5">Blood</tissue>
    </source>
</reference>
<feature type="non-terminal residue" evidence="5">
    <location>
        <position position="1"/>
    </location>
</feature>
<dbReference type="GO" id="GO:0005634">
    <property type="term" value="C:nucleus"/>
    <property type="evidence" value="ECO:0007669"/>
    <property type="project" value="UniProtKB-SubCell"/>
</dbReference>
<keyword evidence="5" id="KW-0347">Helicase</keyword>
<dbReference type="OrthoDB" id="8952513at2759"/>
<comment type="subcellular location">
    <subcellularLocation>
        <location evidence="1">Nucleus</location>
    </subcellularLocation>
</comment>
<comment type="caution">
    <text evidence="5">The sequence shown here is derived from an EMBL/GenBank/DDBJ whole genome shotgun (WGS) entry which is preliminary data.</text>
</comment>
<feature type="region of interest" description="Disordered" evidence="3">
    <location>
        <begin position="350"/>
        <end position="379"/>
    </location>
</feature>
<proteinExistence type="predicted"/>
<keyword evidence="5" id="KW-0238">DNA-binding</keyword>
<dbReference type="EMBL" id="AZIM01010288">
    <property type="protein sequence ID" value="ETE57035.1"/>
    <property type="molecule type" value="Genomic_DNA"/>
</dbReference>
<dbReference type="InterPro" id="IPR039880">
    <property type="entry name" value="CHCT1-like"/>
</dbReference>
<evidence type="ECO:0000313" key="6">
    <source>
        <dbReference type="Proteomes" id="UP000018936"/>
    </source>
</evidence>
<feature type="compositionally biased region" description="Basic and acidic residues" evidence="3">
    <location>
        <begin position="466"/>
        <end position="512"/>
    </location>
</feature>
<feature type="region of interest" description="Disordered" evidence="3">
    <location>
        <begin position="736"/>
        <end position="831"/>
    </location>
</feature>
<dbReference type="PANTHER" id="PTHR21765:SF1">
    <property type="entry name" value="CHD1 HELICAL C-TERMINAL DOMAIN CONTAINING PROTEIN 1"/>
    <property type="match status" value="1"/>
</dbReference>
<feature type="compositionally biased region" description="Polar residues" evidence="3">
    <location>
        <begin position="808"/>
        <end position="831"/>
    </location>
</feature>
<feature type="compositionally biased region" description="Basic residues" evidence="3">
    <location>
        <begin position="190"/>
        <end position="205"/>
    </location>
</feature>
<protein>
    <submittedName>
        <fullName evidence="5">Chromodomain-helicase-DNA-binding protein 1</fullName>
    </submittedName>
</protein>
<evidence type="ECO:0000313" key="5">
    <source>
        <dbReference type="EMBL" id="ETE57035.1"/>
    </source>
</evidence>
<keyword evidence="5" id="KW-0067">ATP-binding</keyword>
<accession>V8N4J2</accession>
<dbReference type="SMART" id="SM01176">
    <property type="entry name" value="DUF4208"/>
    <property type="match status" value="1"/>
</dbReference>
<feature type="region of interest" description="Disordered" evidence="3">
    <location>
        <begin position="264"/>
        <end position="285"/>
    </location>
</feature>
<organism evidence="5 6">
    <name type="scientific">Ophiophagus hannah</name>
    <name type="common">King cobra</name>
    <name type="synonym">Naja hannah</name>
    <dbReference type="NCBI Taxonomy" id="8665"/>
    <lineage>
        <taxon>Eukaryota</taxon>
        <taxon>Metazoa</taxon>
        <taxon>Chordata</taxon>
        <taxon>Craniata</taxon>
        <taxon>Vertebrata</taxon>
        <taxon>Euteleostomi</taxon>
        <taxon>Lepidosauria</taxon>
        <taxon>Squamata</taxon>
        <taxon>Bifurcata</taxon>
        <taxon>Unidentata</taxon>
        <taxon>Episquamata</taxon>
        <taxon>Toxicofera</taxon>
        <taxon>Serpentes</taxon>
        <taxon>Colubroidea</taxon>
        <taxon>Elapidae</taxon>
        <taxon>Elapinae</taxon>
        <taxon>Ophiophagus</taxon>
    </lineage>
</organism>
<name>V8N4J2_OPHHA</name>
<keyword evidence="2" id="KW-0539">Nucleus</keyword>